<dbReference type="EMBL" id="JAGFBS010000001">
    <property type="protein sequence ID" value="KAG6381653.1"/>
    <property type="molecule type" value="Genomic_DNA"/>
</dbReference>
<feature type="region of interest" description="Disordered" evidence="1">
    <location>
        <begin position="512"/>
        <end position="619"/>
    </location>
</feature>
<dbReference type="OrthoDB" id="2646484at2759"/>
<dbReference type="Proteomes" id="UP000683000">
    <property type="component" value="Unassembled WGS sequence"/>
</dbReference>
<feature type="compositionally biased region" description="Basic and acidic residues" evidence="1">
    <location>
        <begin position="585"/>
        <end position="594"/>
    </location>
</feature>
<feature type="compositionally biased region" description="Polar residues" evidence="1">
    <location>
        <begin position="571"/>
        <end position="584"/>
    </location>
</feature>
<feature type="region of interest" description="Disordered" evidence="1">
    <location>
        <begin position="434"/>
        <end position="465"/>
    </location>
</feature>
<evidence type="ECO:0000313" key="2">
    <source>
        <dbReference type="EMBL" id="KAG6381653.1"/>
    </source>
</evidence>
<protein>
    <submittedName>
        <fullName evidence="2">Uncharacterized protein</fullName>
    </submittedName>
</protein>
<feature type="compositionally biased region" description="Low complexity" evidence="1">
    <location>
        <begin position="595"/>
        <end position="608"/>
    </location>
</feature>
<feature type="region of interest" description="Disordered" evidence="1">
    <location>
        <begin position="258"/>
        <end position="279"/>
    </location>
</feature>
<organism evidence="2 3">
    <name type="scientific">Boletus reticuloceps</name>
    <dbReference type="NCBI Taxonomy" id="495285"/>
    <lineage>
        <taxon>Eukaryota</taxon>
        <taxon>Fungi</taxon>
        <taxon>Dikarya</taxon>
        <taxon>Basidiomycota</taxon>
        <taxon>Agaricomycotina</taxon>
        <taxon>Agaricomycetes</taxon>
        <taxon>Agaricomycetidae</taxon>
        <taxon>Boletales</taxon>
        <taxon>Boletineae</taxon>
        <taxon>Boletaceae</taxon>
        <taxon>Boletoideae</taxon>
        <taxon>Boletus</taxon>
    </lineage>
</organism>
<feature type="compositionally biased region" description="Polar residues" evidence="1">
    <location>
        <begin position="216"/>
        <end position="227"/>
    </location>
</feature>
<proteinExistence type="predicted"/>
<accession>A0A8I3ADS0</accession>
<evidence type="ECO:0000256" key="1">
    <source>
        <dbReference type="SAM" id="MobiDB-lite"/>
    </source>
</evidence>
<reference evidence="2" key="1">
    <citation type="submission" date="2021-03" db="EMBL/GenBank/DDBJ databases">
        <title>Evolutionary innovations through gain and loss of genes in the ectomycorrhizal Boletales.</title>
        <authorList>
            <person name="Wu G."/>
            <person name="Miyauchi S."/>
            <person name="Morin E."/>
            <person name="Yang Z.-L."/>
            <person name="Xu J."/>
            <person name="Martin F.M."/>
        </authorList>
    </citation>
    <scope>NUCLEOTIDE SEQUENCE</scope>
    <source>
        <strain evidence="2">BR01</strain>
    </source>
</reference>
<feature type="compositionally biased region" description="Low complexity" evidence="1">
    <location>
        <begin position="258"/>
        <end position="270"/>
    </location>
</feature>
<sequence>MLSRQSVPRIRVNLPDSSLSPSSTLDIKDVSGQAKLLPKLLAEEFVFDLADDDLHFEDGRGRMQHFPSFPMGRQPPLFFLNSHRARLPFPIRPNAFELGDFCRDEEDACPLLTAPTVPRMKMMIKEQLYVQKWVDKLTIDSPPKHIPWTCEKPATKKNWIAEGSIFPAESVKFDKFCIEQRGATQEHSCITDANRLPALTDQVSHSRELCSPPVPSTESHTPTSHVYTKSADVDPGILRGESKTSHTPRRIVRTSQALSPPSLLPSGSPLRTISNTPDAPLAARRGKSLSGLKLKGCVIEHLEYPDIPTAFRGSPIVWSPRFDALPVPSFTDHESMLLDLKSKCAAIGSGVSAYIQEPLALQTEPSRTSLSVDEWAFARGLATFDSNFLGSMDSQVPGEIIADTSIFLPDDSSTPMKGLSTPYVEFVPRLHSTPALQSSGNRSSPPGVPLPPRPALMNPSTPPHVRGILKKAKSVRFEEMTTKESENGTSPVVAPRASLEHLSPLSLAVLSKRPCTPMPNTAKPSSSPAPVKETHGRNIQKKSAPGTRLPPKRTKANERLEPTHLKVGNVPETSKPTLATTSAERPSRPAHAKENTNAAAAPQAKQKASSIPEIDVRRGIEGTTKSRLSVPLRNIFRFR</sequence>
<feature type="compositionally biased region" description="Basic and acidic residues" evidence="1">
    <location>
        <begin position="555"/>
        <end position="564"/>
    </location>
</feature>
<evidence type="ECO:0000313" key="3">
    <source>
        <dbReference type="Proteomes" id="UP000683000"/>
    </source>
</evidence>
<feature type="compositionally biased region" description="Polar residues" evidence="1">
    <location>
        <begin position="518"/>
        <end position="528"/>
    </location>
</feature>
<feature type="region of interest" description="Disordered" evidence="1">
    <location>
        <begin position="207"/>
        <end position="229"/>
    </location>
</feature>
<gene>
    <name evidence="2" type="ORF">JVT61DRAFT_252</name>
</gene>
<name>A0A8I3ADS0_9AGAM</name>
<keyword evidence="3" id="KW-1185">Reference proteome</keyword>
<dbReference type="AlphaFoldDB" id="A0A8I3ADS0"/>
<comment type="caution">
    <text evidence="2">The sequence shown here is derived from an EMBL/GenBank/DDBJ whole genome shotgun (WGS) entry which is preliminary data.</text>
</comment>
<feature type="compositionally biased region" description="Polar residues" evidence="1">
    <location>
        <begin position="434"/>
        <end position="444"/>
    </location>
</feature>